<reference evidence="2" key="1">
    <citation type="submission" date="2023-02" db="EMBL/GenBank/DDBJ databases">
        <title>Genome of toxic invasive species Heracleum sosnowskyi carries increased number of genes despite the absence of recent whole-genome duplications.</title>
        <authorList>
            <person name="Schelkunov M."/>
            <person name="Shtratnikova V."/>
            <person name="Makarenko M."/>
            <person name="Klepikova A."/>
            <person name="Omelchenko D."/>
            <person name="Novikova G."/>
            <person name="Obukhova E."/>
            <person name="Bogdanov V."/>
            <person name="Penin A."/>
            <person name="Logacheva M."/>
        </authorList>
    </citation>
    <scope>NUCLEOTIDE SEQUENCE</scope>
    <source>
        <strain evidence="2">Hsosn_3</strain>
        <tissue evidence="2">Leaf</tissue>
    </source>
</reference>
<keyword evidence="3" id="KW-1185">Reference proteome</keyword>
<dbReference type="PANTHER" id="PTHR31115">
    <property type="entry name" value="OS05G0107300 PROTEIN"/>
    <property type="match status" value="1"/>
</dbReference>
<feature type="compositionally biased region" description="Polar residues" evidence="1">
    <location>
        <begin position="1"/>
        <end position="13"/>
    </location>
</feature>
<feature type="region of interest" description="Disordered" evidence="1">
    <location>
        <begin position="1132"/>
        <end position="1226"/>
    </location>
</feature>
<gene>
    <name evidence="2" type="ORF">POM88_048179</name>
</gene>
<accession>A0AAD8GUU2</accession>
<organism evidence="2 3">
    <name type="scientific">Heracleum sosnowskyi</name>
    <dbReference type="NCBI Taxonomy" id="360622"/>
    <lineage>
        <taxon>Eukaryota</taxon>
        <taxon>Viridiplantae</taxon>
        <taxon>Streptophyta</taxon>
        <taxon>Embryophyta</taxon>
        <taxon>Tracheophyta</taxon>
        <taxon>Spermatophyta</taxon>
        <taxon>Magnoliopsida</taxon>
        <taxon>eudicotyledons</taxon>
        <taxon>Gunneridae</taxon>
        <taxon>Pentapetalae</taxon>
        <taxon>asterids</taxon>
        <taxon>campanulids</taxon>
        <taxon>Apiales</taxon>
        <taxon>Apiaceae</taxon>
        <taxon>Apioideae</taxon>
        <taxon>apioid superclade</taxon>
        <taxon>Tordylieae</taxon>
        <taxon>Tordyliinae</taxon>
        <taxon>Heracleum</taxon>
    </lineage>
</organism>
<evidence type="ECO:0000313" key="2">
    <source>
        <dbReference type="EMBL" id="KAK1354923.1"/>
    </source>
</evidence>
<feature type="region of interest" description="Disordered" evidence="1">
    <location>
        <begin position="442"/>
        <end position="616"/>
    </location>
</feature>
<dbReference type="PANTHER" id="PTHR31115:SF3">
    <property type="entry name" value="EXPRESSED PROTEIN"/>
    <property type="match status" value="1"/>
</dbReference>
<sequence length="1293" mass="141006">MATSNKFDLSSASPDRPLYASGQRGSYMAASFGRSSSFRENVENPILSALPSMSRSTSSVTQGDVMSFLQCLRFDPKAIIVDHKLNRQGEFKRFAGLAIGLQPDESPSSSTKSKVASLSPEELKRFRTGLRESSIKARERVKIFNEGLLVVNKCFPSIPSRKRSRPDVLSGERPNALFASDRSAVGAGVSKLGTQSHTLPSSFELEQQKPEERSKNVIPNKRTRTSMVDPRMDVRPSTPARTAVTADRDKEGLRFSSNSVGQAEDQTLAIGGDGWEKSKMKKKRSVIKAEMAPSSPASKAVDGYREPKQGALPRLLSDGRPRSSDSYAYRPGGANGIVVVKADGNSQAQQTSIGMRSAVPRSDQDNGLSLQDRRDHTINLDKERVNTRVINKASTREEFSSGSPTSSAKLNAAPRAPRSSSGIVPKLSPVIQRATAAKDWELSHCTSKNSGPVGASNRKRNPAQASSPPVAQWASHRPQKMSRTARRTNLVPIIPSNDETTSLDTISDVAGSENGLGFPRRVSGNSPQQVKLKGDVLPTTTLESEESGAAETKSSKSKKSDDLDDKSGKKIQKLSPLLLPPRKNKVASREDLGDGVRRQGRTGRGFTSTRSLAPITTEKYGNMGTAKQLRSAKLGFDKTESKAGRPPTRKLSDRKAYARQKHTTVNAAADFLVGSDDGHEELLAAANAVTNPAHALSSSFWRQMEPLFGFISDGNMAYLKEQRDGDSIPSTPNAAPLGSSGFGMFKRAGDMYDTKRTELSPEDIASGTGMSSEISLCQILLSALITEDIDEEPSGSGNEEVEFNIYESEFEPDGQIEAGYYNNGSVQSFELSGRNGCNGYKTDSRRSYDEMEHDLADKNTLSRPDVWRSSDFDLSQNGFHPDHSVVPVFSCSDVQYNKMSFNERAVLEIQSIGLSPERVPDLVQTGEEEITRDISRLEDKYHDQVCRKKDLLDKLFKSTTKARELQEKGFQQAALDKLVGMAYQKYMSCWGPNAPGGKSASGKMAKQAALAFVKRTLDRCQQFEITGNSCFSEALFREMFLSRLSQFSDAQQLAASTDGESGKLYCIDGRVSGVHSQQSPSLSNNDMYSFGPLSSMNSPAERTIGNEDTWSNRVKERELLLDDVVGGVVRTSLSSSAKGKRSDRDREGKGNNREFSSRNGTTKLGRPTSGSAKGERKYKSKPKQKTTQLSAVNGLIAKVSEQPKTGSSSTPNSGGMRTSTDKEKNNFNLDMLANSEAIDLSNMDALDVPDDLGDQGEDIDSWFGIDDDGALHDNDFMGLEIPMDDLSELNMMV</sequence>
<dbReference type="Proteomes" id="UP001237642">
    <property type="component" value="Unassembled WGS sequence"/>
</dbReference>
<feature type="compositionally biased region" description="Basic residues" evidence="1">
    <location>
        <begin position="477"/>
        <end position="486"/>
    </location>
</feature>
<feature type="compositionally biased region" description="Basic and acidic residues" evidence="1">
    <location>
        <begin position="371"/>
        <end position="386"/>
    </location>
</feature>
<evidence type="ECO:0000256" key="1">
    <source>
        <dbReference type="SAM" id="MobiDB-lite"/>
    </source>
</evidence>
<reference evidence="2" key="2">
    <citation type="submission" date="2023-05" db="EMBL/GenBank/DDBJ databases">
        <authorList>
            <person name="Schelkunov M.I."/>
        </authorList>
    </citation>
    <scope>NUCLEOTIDE SEQUENCE</scope>
    <source>
        <strain evidence="2">Hsosn_3</strain>
        <tissue evidence="2">Leaf</tissue>
    </source>
</reference>
<feature type="region of interest" description="Disordered" evidence="1">
    <location>
        <begin position="286"/>
        <end position="330"/>
    </location>
</feature>
<feature type="compositionally biased region" description="Basic and acidic residues" evidence="1">
    <location>
        <begin position="1140"/>
        <end position="1156"/>
    </location>
</feature>
<feature type="region of interest" description="Disordered" evidence="1">
    <location>
        <begin position="348"/>
        <end position="427"/>
    </location>
</feature>
<feature type="region of interest" description="Disordered" evidence="1">
    <location>
        <begin position="632"/>
        <end position="659"/>
    </location>
</feature>
<feature type="region of interest" description="Disordered" evidence="1">
    <location>
        <begin position="1"/>
        <end position="22"/>
    </location>
</feature>
<feature type="compositionally biased region" description="Polar residues" evidence="1">
    <location>
        <begin position="1202"/>
        <end position="1218"/>
    </location>
</feature>
<feature type="compositionally biased region" description="Polar residues" evidence="1">
    <location>
        <begin position="400"/>
        <end position="409"/>
    </location>
</feature>
<protein>
    <submittedName>
        <fullName evidence="2">Serine/arginine repetitive matrix protein 2</fullName>
    </submittedName>
</protein>
<name>A0AAD8GUU2_9APIA</name>
<comment type="caution">
    <text evidence="2">The sequence shown here is derived from an EMBL/GenBank/DDBJ whole genome shotgun (WGS) entry which is preliminary data.</text>
</comment>
<feature type="compositionally biased region" description="Basic and acidic residues" evidence="1">
    <location>
        <begin position="558"/>
        <end position="568"/>
    </location>
</feature>
<dbReference type="EMBL" id="JAUIZM010000011">
    <property type="protein sequence ID" value="KAK1354923.1"/>
    <property type="molecule type" value="Genomic_DNA"/>
</dbReference>
<feature type="compositionally biased region" description="Basic and acidic residues" evidence="1">
    <location>
        <begin position="587"/>
        <end position="597"/>
    </location>
</feature>
<feature type="region of interest" description="Disordered" evidence="1">
    <location>
        <begin position="1075"/>
        <end position="1109"/>
    </location>
</feature>
<evidence type="ECO:0000313" key="3">
    <source>
        <dbReference type="Proteomes" id="UP001237642"/>
    </source>
</evidence>
<proteinExistence type="predicted"/>